<dbReference type="Gene3D" id="3.30.1490.40">
    <property type="match status" value="1"/>
</dbReference>
<feature type="compositionally biased region" description="Basic and acidic residues" evidence="2">
    <location>
        <begin position="114"/>
        <end position="125"/>
    </location>
</feature>
<dbReference type="Proteomes" id="UP001162156">
    <property type="component" value="Unassembled WGS sequence"/>
</dbReference>
<dbReference type="InterPro" id="IPR003169">
    <property type="entry name" value="GYF"/>
</dbReference>
<proteinExistence type="predicted"/>
<feature type="coiled-coil region" evidence="1">
    <location>
        <begin position="208"/>
        <end position="235"/>
    </location>
</feature>
<keyword evidence="5" id="KW-1185">Reference proteome</keyword>
<gene>
    <name evidence="4" type="ORF">NQ314_004108</name>
</gene>
<dbReference type="InterPro" id="IPR035445">
    <property type="entry name" value="GYF-like_dom_sf"/>
</dbReference>
<dbReference type="EMBL" id="JANEYF010001222">
    <property type="protein sequence ID" value="KAJ8965463.1"/>
    <property type="molecule type" value="Genomic_DNA"/>
</dbReference>
<feature type="region of interest" description="Disordered" evidence="2">
    <location>
        <begin position="114"/>
        <end position="136"/>
    </location>
</feature>
<evidence type="ECO:0000313" key="4">
    <source>
        <dbReference type="EMBL" id="KAJ8965463.1"/>
    </source>
</evidence>
<dbReference type="SMART" id="SM00444">
    <property type="entry name" value="GYF"/>
    <property type="match status" value="1"/>
</dbReference>
<keyword evidence="1" id="KW-0175">Coiled coil</keyword>
<feature type="compositionally biased region" description="Acidic residues" evidence="2">
    <location>
        <begin position="126"/>
        <end position="136"/>
    </location>
</feature>
<protein>
    <recommendedName>
        <fullName evidence="3">GYF domain-containing protein</fullName>
    </recommendedName>
</protein>
<sequence>MSKRDYQTAFLESSVKRLSENRRQQVKKHTLDSDEEDDVDEDNVLDADDIEGEEDGIARQDGEQKMTAFNMNEEMEEGHFDKQGHFIWDNEKEIRDNWLDNIDWQKIKTSSDSKDKYNIDEKGLGEDSESESETDDNFDEIITYKMMLGYMKPKESVNKALKRLGGADMKLSSVERLKRKKAGTLTSNEDVTNLTELANRILTQLGNMDIYQETYEQIKAKIESRENKAKSVVKEACLDMYSDDFDTKEKEKFLGGPSGSQLEIEEKNSEDVKKELLWEFKWKVEDEQIQGPYSTGQMIKWSKENYFKTGVMVRKCGEDSNFYTSNRIDFELYE</sequence>
<dbReference type="InterPro" id="IPR039905">
    <property type="entry name" value="CD2BP2/Lin1"/>
</dbReference>
<dbReference type="FunFam" id="3.30.1490.40:FF:000005">
    <property type="entry name" value="CD2 antigen cytoplasmic tail-binding protein 2"/>
    <property type="match status" value="1"/>
</dbReference>
<accession>A0AAV8ZK15</accession>
<dbReference type="PANTHER" id="PTHR13138:SF3">
    <property type="entry name" value="CD2 ANTIGEN CYTOPLASMIC TAIL-BINDING PROTEIN 2"/>
    <property type="match status" value="1"/>
</dbReference>
<feature type="region of interest" description="Disordered" evidence="2">
    <location>
        <begin position="21"/>
        <end position="42"/>
    </location>
</feature>
<comment type="caution">
    <text evidence="4">The sequence shown here is derived from an EMBL/GenBank/DDBJ whole genome shotgun (WGS) entry which is preliminary data.</text>
</comment>
<evidence type="ECO:0000259" key="3">
    <source>
        <dbReference type="PROSITE" id="PS50829"/>
    </source>
</evidence>
<evidence type="ECO:0000256" key="1">
    <source>
        <dbReference type="SAM" id="Coils"/>
    </source>
</evidence>
<dbReference type="Pfam" id="PF02213">
    <property type="entry name" value="GYF"/>
    <property type="match status" value="1"/>
</dbReference>
<evidence type="ECO:0000256" key="2">
    <source>
        <dbReference type="SAM" id="MobiDB-lite"/>
    </source>
</evidence>
<dbReference type="CDD" id="cd00072">
    <property type="entry name" value="GYF"/>
    <property type="match status" value="1"/>
</dbReference>
<reference evidence="4" key="1">
    <citation type="journal article" date="2023" name="Insect Mol. Biol.">
        <title>Genome sequencing provides insights into the evolution of gene families encoding plant cell wall-degrading enzymes in longhorned beetles.</title>
        <authorList>
            <person name="Shin N.R."/>
            <person name="Okamura Y."/>
            <person name="Kirsch R."/>
            <person name="Pauchet Y."/>
        </authorList>
    </citation>
    <scope>NUCLEOTIDE SEQUENCE</scope>
    <source>
        <strain evidence="4">RBIC_L_NR</strain>
    </source>
</reference>
<feature type="compositionally biased region" description="Acidic residues" evidence="2">
    <location>
        <begin position="33"/>
        <end position="42"/>
    </location>
</feature>
<organism evidence="4 5">
    <name type="scientific">Rhamnusium bicolor</name>
    <dbReference type="NCBI Taxonomy" id="1586634"/>
    <lineage>
        <taxon>Eukaryota</taxon>
        <taxon>Metazoa</taxon>
        <taxon>Ecdysozoa</taxon>
        <taxon>Arthropoda</taxon>
        <taxon>Hexapoda</taxon>
        <taxon>Insecta</taxon>
        <taxon>Pterygota</taxon>
        <taxon>Neoptera</taxon>
        <taxon>Endopterygota</taxon>
        <taxon>Coleoptera</taxon>
        <taxon>Polyphaga</taxon>
        <taxon>Cucujiformia</taxon>
        <taxon>Chrysomeloidea</taxon>
        <taxon>Cerambycidae</taxon>
        <taxon>Lepturinae</taxon>
        <taxon>Rhagiini</taxon>
        <taxon>Rhamnusium</taxon>
    </lineage>
</organism>
<dbReference type="PANTHER" id="PTHR13138">
    <property type="entry name" value="PROTEIN LIN1"/>
    <property type="match status" value="1"/>
</dbReference>
<dbReference type="SUPFAM" id="SSF55277">
    <property type="entry name" value="GYF domain"/>
    <property type="match status" value="1"/>
</dbReference>
<feature type="domain" description="GYF" evidence="3">
    <location>
        <begin position="275"/>
        <end position="331"/>
    </location>
</feature>
<evidence type="ECO:0000313" key="5">
    <source>
        <dbReference type="Proteomes" id="UP001162156"/>
    </source>
</evidence>
<name>A0AAV8ZK15_9CUCU</name>
<dbReference type="AlphaFoldDB" id="A0AAV8ZK15"/>
<dbReference type="PROSITE" id="PS50829">
    <property type="entry name" value="GYF"/>
    <property type="match status" value="1"/>
</dbReference>
<dbReference type="GO" id="GO:0005682">
    <property type="term" value="C:U5 snRNP"/>
    <property type="evidence" value="ECO:0007669"/>
    <property type="project" value="InterPro"/>
</dbReference>